<dbReference type="EMBL" id="PVNK01000168">
    <property type="protein sequence ID" value="PRP95527.1"/>
    <property type="molecule type" value="Genomic_DNA"/>
</dbReference>
<reference evidence="1 2" key="1">
    <citation type="submission" date="2018-03" db="EMBL/GenBank/DDBJ databases">
        <title>Draft Genome Sequences of the Obligatory Marine Myxobacteria Enhygromyxa salina SWB005.</title>
        <authorList>
            <person name="Poehlein A."/>
            <person name="Moghaddam J.A."/>
            <person name="Harms H."/>
            <person name="Alanjari M."/>
            <person name="Koenig G.M."/>
            <person name="Daniel R."/>
            <person name="Schaeberle T.F."/>
        </authorList>
    </citation>
    <scope>NUCLEOTIDE SEQUENCE [LARGE SCALE GENOMIC DNA]</scope>
    <source>
        <strain evidence="1 2">SWB005</strain>
    </source>
</reference>
<comment type="caution">
    <text evidence="1">The sequence shown here is derived from an EMBL/GenBank/DDBJ whole genome shotgun (WGS) entry which is preliminary data.</text>
</comment>
<evidence type="ECO:0000313" key="1">
    <source>
        <dbReference type="EMBL" id="PRP95527.1"/>
    </source>
</evidence>
<proteinExistence type="predicted"/>
<organism evidence="1 2">
    <name type="scientific">Enhygromyxa salina</name>
    <dbReference type="NCBI Taxonomy" id="215803"/>
    <lineage>
        <taxon>Bacteria</taxon>
        <taxon>Pseudomonadati</taxon>
        <taxon>Myxococcota</taxon>
        <taxon>Polyangia</taxon>
        <taxon>Nannocystales</taxon>
        <taxon>Nannocystaceae</taxon>
        <taxon>Enhygromyxa</taxon>
    </lineage>
</organism>
<accession>A0A2S9XRN9</accession>
<keyword evidence="2" id="KW-1185">Reference proteome</keyword>
<dbReference type="Proteomes" id="UP000237968">
    <property type="component" value="Unassembled WGS sequence"/>
</dbReference>
<protein>
    <submittedName>
        <fullName evidence="1">Uncharacterized protein</fullName>
    </submittedName>
</protein>
<gene>
    <name evidence="1" type="ORF">ENSA5_38100</name>
</gene>
<dbReference type="AlphaFoldDB" id="A0A2S9XRN9"/>
<evidence type="ECO:0000313" key="2">
    <source>
        <dbReference type="Proteomes" id="UP000237968"/>
    </source>
</evidence>
<name>A0A2S9XRN9_9BACT</name>
<dbReference type="OrthoDB" id="9796131at2"/>
<sequence length="426" mass="46661">MLAGTQVWAHRMGESPIPFEVGEGLADLHAGELGGPREFDLDEAWNTLTVHEPDGAQPSLAKGATEMFLLGTVGSSAWQDSGRMLVLHEDPSDGSAPKRHLVHVTEYEPMPDGLAGFDVTRVAWAEHEALPCPMLIADTTVKANVVPATAGETFQEFFSIRGDGSVDYAQDVVEREGPLNSLATSRPPLFRYSPRQCEALSLGWLGQLDASVPEIELQEADPLGDPYEWDPDKQWTWRRTLLDSIGDDEHFTLEDGTWRRIIGYRKPDGTELVHQDWAANAGYTIRFGEGEFGRVPADGTLFRVRYRSGPGSYANVGAGAIVHLYDPVGGTPPFDPDLSGASNPFDVTSGAEPETMQRAKFLAPVAFRHDTLSAVTSADYERLTERLEWVQRANASFRWTERVQAQLALFVPHVHGGPGQPGSLPC</sequence>